<evidence type="ECO:0000256" key="11">
    <source>
        <dbReference type="ARBA" id="ARBA00023204"/>
    </source>
</evidence>
<evidence type="ECO:0000256" key="7">
    <source>
        <dbReference type="ARBA" id="ARBA00022763"/>
    </source>
</evidence>
<evidence type="ECO:0000256" key="4">
    <source>
        <dbReference type="ARBA" id="ARBA00019403"/>
    </source>
</evidence>
<dbReference type="SUPFAM" id="SSF52141">
    <property type="entry name" value="Uracil-DNA glycosylase-like"/>
    <property type="match status" value="1"/>
</dbReference>
<dbReference type="EMBL" id="FUWG01000007">
    <property type="protein sequence ID" value="SJZ38913.1"/>
    <property type="molecule type" value="Genomic_DNA"/>
</dbReference>
<dbReference type="Pfam" id="PF03167">
    <property type="entry name" value="UDG"/>
    <property type="match status" value="1"/>
</dbReference>
<evidence type="ECO:0000313" key="14">
    <source>
        <dbReference type="Proteomes" id="UP000190423"/>
    </source>
</evidence>
<evidence type="ECO:0000259" key="12">
    <source>
        <dbReference type="SMART" id="SM00986"/>
    </source>
</evidence>
<evidence type="ECO:0000256" key="8">
    <source>
        <dbReference type="ARBA" id="ARBA00022801"/>
    </source>
</evidence>
<keyword evidence="9" id="KW-0408">Iron</keyword>
<keyword evidence="14" id="KW-1185">Reference proteome</keyword>
<reference evidence="13 14" key="1">
    <citation type="submission" date="2017-02" db="EMBL/GenBank/DDBJ databases">
        <authorList>
            <person name="Peterson S.W."/>
        </authorList>
    </citation>
    <scope>NUCLEOTIDE SEQUENCE [LARGE SCALE GENOMIC DNA]</scope>
    <source>
        <strain evidence="13 14">ATCC BAA-908</strain>
    </source>
</reference>
<evidence type="ECO:0000256" key="6">
    <source>
        <dbReference type="ARBA" id="ARBA00022723"/>
    </source>
</evidence>
<evidence type="ECO:0000256" key="5">
    <source>
        <dbReference type="ARBA" id="ARBA00022485"/>
    </source>
</evidence>
<dbReference type="CDD" id="cd10030">
    <property type="entry name" value="UDG-F4_TTUDGA_SPO1dp_like"/>
    <property type="match status" value="1"/>
</dbReference>
<dbReference type="NCBIfam" id="TIGR00758">
    <property type="entry name" value="UDG_fam4"/>
    <property type="match status" value="1"/>
</dbReference>
<sequence>MCYSYSVTSSDKTIIYNLLKKASDNYYGYASPDFCGKPVFSDDAVQTAEEAQVNDAAPQQSPLTLEKITEKIHNCTRCGLAPTRTNTVPGMGVPHPDVLVIGEGPGEQEDKQGLPFVGPAGQLLDKMLAAIQLDRNVNCYIANIVKCRPPYNRTPNPDEANMCRPFLDAQIHLLKPGMILCAGRTAAQNLLHIDTPLSRIRGTFYDYNGIPVLATYHPSALLREPANKRYAWEDLKLFKSKLLECRPDYAKGFTERG</sequence>
<dbReference type="SMART" id="SM00987">
    <property type="entry name" value="UreE_C"/>
    <property type="match status" value="1"/>
</dbReference>
<protein>
    <recommendedName>
        <fullName evidence="4">Type-4 uracil-DNA glycosylase</fullName>
        <ecNumber evidence="3">3.2.2.27</ecNumber>
    </recommendedName>
</protein>
<comment type="similarity">
    <text evidence="2">Belongs to the uracil-DNA glycosylase (UDG) superfamily. Type 4 (UDGa) family.</text>
</comment>
<gene>
    <name evidence="13" type="ORF">SAMN02745149_01050</name>
</gene>
<keyword evidence="10" id="KW-0411">Iron-sulfur</keyword>
<keyword evidence="11" id="KW-0234">DNA repair</keyword>
<evidence type="ECO:0000256" key="2">
    <source>
        <dbReference type="ARBA" id="ARBA00006521"/>
    </source>
</evidence>
<dbReference type="InterPro" id="IPR051536">
    <property type="entry name" value="UDG_Type-4/5"/>
</dbReference>
<keyword evidence="6" id="KW-0479">Metal-binding</keyword>
<feature type="domain" description="Uracil-DNA glycosylase-like" evidence="12">
    <location>
        <begin position="89"/>
        <end position="236"/>
    </location>
</feature>
<dbReference type="PANTHER" id="PTHR33693">
    <property type="entry name" value="TYPE-5 URACIL-DNA GLYCOSYLASE"/>
    <property type="match status" value="1"/>
</dbReference>
<keyword evidence="8" id="KW-0378">Hydrolase</keyword>
<dbReference type="Gene3D" id="3.40.470.10">
    <property type="entry name" value="Uracil-DNA glycosylase-like domain"/>
    <property type="match status" value="1"/>
</dbReference>
<dbReference type="PANTHER" id="PTHR33693:SF1">
    <property type="entry name" value="TYPE-4 URACIL-DNA GLYCOSYLASE"/>
    <property type="match status" value="1"/>
</dbReference>
<comment type="catalytic activity">
    <reaction evidence="1">
        <text>Hydrolyzes single-stranded DNA or mismatched double-stranded DNA and polynucleotides, releasing free uracil.</text>
        <dbReference type="EC" id="3.2.2.27"/>
    </reaction>
</comment>
<dbReference type="InterPro" id="IPR005122">
    <property type="entry name" value="Uracil-DNA_glycosylase-like"/>
</dbReference>
<proteinExistence type="inferred from homology"/>
<dbReference type="GO" id="GO:0006281">
    <property type="term" value="P:DNA repair"/>
    <property type="evidence" value="ECO:0007669"/>
    <property type="project" value="UniProtKB-KW"/>
</dbReference>
<evidence type="ECO:0000256" key="1">
    <source>
        <dbReference type="ARBA" id="ARBA00001400"/>
    </source>
</evidence>
<dbReference type="STRING" id="261392.SAMN02745149_01050"/>
<evidence type="ECO:0000256" key="3">
    <source>
        <dbReference type="ARBA" id="ARBA00012030"/>
    </source>
</evidence>
<dbReference type="InterPro" id="IPR036895">
    <property type="entry name" value="Uracil-DNA_glycosylase-like_sf"/>
</dbReference>
<dbReference type="InterPro" id="IPR005273">
    <property type="entry name" value="Ura-DNA_glyco_family4"/>
</dbReference>
<keyword evidence="7" id="KW-0227">DNA damage</keyword>
<dbReference type="GO" id="GO:0004844">
    <property type="term" value="F:uracil DNA N-glycosylase activity"/>
    <property type="evidence" value="ECO:0007669"/>
    <property type="project" value="UniProtKB-EC"/>
</dbReference>
<accession>A0A1T4K9C5</accession>
<keyword evidence="5" id="KW-0004">4Fe-4S</keyword>
<dbReference type="GO" id="GO:0051539">
    <property type="term" value="F:4 iron, 4 sulfur cluster binding"/>
    <property type="evidence" value="ECO:0007669"/>
    <property type="project" value="UniProtKB-KW"/>
</dbReference>
<evidence type="ECO:0000256" key="10">
    <source>
        <dbReference type="ARBA" id="ARBA00023014"/>
    </source>
</evidence>
<name>A0A1T4K9C5_TREPO</name>
<organism evidence="13 14">
    <name type="scientific">Treponema porcinum</name>
    <dbReference type="NCBI Taxonomy" id="261392"/>
    <lineage>
        <taxon>Bacteria</taxon>
        <taxon>Pseudomonadati</taxon>
        <taxon>Spirochaetota</taxon>
        <taxon>Spirochaetia</taxon>
        <taxon>Spirochaetales</taxon>
        <taxon>Treponemataceae</taxon>
        <taxon>Treponema</taxon>
    </lineage>
</organism>
<dbReference type="Proteomes" id="UP000190423">
    <property type="component" value="Unassembled WGS sequence"/>
</dbReference>
<dbReference type="GO" id="GO:0046872">
    <property type="term" value="F:metal ion binding"/>
    <property type="evidence" value="ECO:0007669"/>
    <property type="project" value="UniProtKB-KW"/>
</dbReference>
<dbReference type="EC" id="3.2.2.27" evidence="3"/>
<dbReference type="AlphaFoldDB" id="A0A1T4K9C5"/>
<dbReference type="OrthoDB" id="5290748at2"/>
<dbReference type="SMART" id="SM00986">
    <property type="entry name" value="UDG"/>
    <property type="match status" value="1"/>
</dbReference>
<evidence type="ECO:0000313" key="13">
    <source>
        <dbReference type="EMBL" id="SJZ38913.1"/>
    </source>
</evidence>
<evidence type="ECO:0000256" key="9">
    <source>
        <dbReference type="ARBA" id="ARBA00023004"/>
    </source>
</evidence>